<name>A0ABQ1PW10_9BACI</name>
<evidence type="ECO:0000313" key="1">
    <source>
        <dbReference type="EMBL" id="GGD05100.1"/>
    </source>
</evidence>
<accession>A0ABQ1PW10</accession>
<evidence type="ECO:0000313" key="2">
    <source>
        <dbReference type="Proteomes" id="UP000642571"/>
    </source>
</evidence>
<keyword evidence="2" id="KW-1185">Reference proteome</keyword>
<proteinExistence type="predicted"/>
<comment type="caution">
    <text evidence="1">The sequence shown here is derived from an EMBL/GenBank/DDBJ whole genome shotgun (WGS) entry which is preliminary data.</text>
</comment>
<dbReference type="Proteomes" id="UP000642571">
    <property type="component" value="Unassembled WGS sequence"/>
</dbReference>
<gene>
    <name evidence="1" type="ORF">GCM10011389_10730</name>
</gene>
<reference evidence="2" key="1">
    <citation type="journal article" date="2019" name="Int. J. Syst. Evol. Microbiol.">
        <title>The Global Catalogue of Microorganisms (GCM) 10K type strain sequencing project: providing services to taxonomists for standard genome sequencing and annotation.</title>
        <authorList>
            <consortium name="The Broad Institute Genomics Platform"/>
            <consortium name="The Broad Institute Genome Sequencing Center for Infectious Disease"/>
            <person name="Wu L."/>
            <person name="Ma J."/>
        </authorList>
    </citation>
    <scope>NUCLEOTIDE SEQUENCE [LARGE SCALE GENOMIC DNA]</scope>
    <source>
        <strain evidence="2">CGMCC 1.15353</strain>
    </source>
</reference>
<sequence length="90" mass="10196">MLPKEVFELSVLNKFFRVSLFDDANTVKLAVLKPARIAMTFMATPLKLSIILKSSVLEFINTPRITNRNIDKKAGKSQSVFVSFGEEYLK</sequence>
<protein>
    <submittedName>
        <fullName evidence="1">Uncharacterized protein</fullName>
    </submittedName>
</protein>
<organism evidence="1 2">
    <name type="scientific">Pontibacillus salipaludis</name>
    <dbReference type="NCBI Taxonomy" id="1697394"/>
    <lineage>
        <taxon>Bacteria</taxon>
        <taxon>Bacillati</taxon>
        <taxon>Bacillota</taxon>
        <taxon>Bacilli</taxon>
        <taxon>Bacillales</taxon>
        <taxon>Bacillaceae</taxon>
        <taxon>Pontibacillus</taxon>
    </lineage>
</organism>
<dbReference type="EMBL" id="BMIN01000003">
    <property type="protein sequence ID" value="GGD05100.1"/>
    <property type="molecule type" value="Genomic_DNA"/>
</dbReference>